<dbReference type="Proteomes" id="UP000218231">
    <property type="component" value="Unassembled WGS sequence"/>
</dbReference>
<evidence type="ECO:0000313" key="2">
    <source>
        <dbReference type="Proteomes" id="UP000218231"/>
    </source>
</evidence>
<name>A0A2A2KB70_9BILA</name>
<gene>
    <name evidence="1" type="ORF">WR25_11172</name>
</gene>
<organism evidence="1 2">
    <name type="scientific">Diploscapter pachys</name>
    <dbReference type="NCBI Taxonomy" id="2018661"/>
    <lineage>
        <taxon>Eukaryota</taxon>
        <taxon>Metazoa</taxon>
        <taxon>Ecdysozoa</taxon>
        <taxon>Nematoda</taxon>
        <taxon>Chromadorea</taxon>
        <taxon>Rhabditida</taxon>
        <taxon>Rhabditina</taxon>
        <taxon>Rhabditomorpha</taxon>
        <taxon>Rhabditoidea</taxon>
        <taxon>Rhabditidae</taxon>
        <taxon>Diploscapter</taxon>
    </lineage>
</organism>
<sequence>MGAVAAPALLAQQHLDPGTLPFQHLAAKMQHQSLDFGERQCGIFRPHQHLRIAPAIHVRATENHRHPLARLTPTLLHQCSQGGGAGTFGGVVGGFVVEAHGFGDRLVAHPHDACSMLAYQGKGVGMRHAAGHAVGEGGHATHQFRMERGNHGKAPRIGQARRLFPGHVEVHAILHQLRAQGAHGCVLLP</sequence>
<comment type="caution">
    <text evidence="1">The sequence shown here is derived from an EMBL/GenBank/DDBJ whole genome shotgun (WGS) entry which is preliminary data.</text>
</comment>
<dbReference type="EMBL" id="LIAE01009095">
    <property type="protein sequence ID" value="PAV71256.1"/>
    <property type="molecule type" value="Genomic_DNA"/>
</dbReference>
<accession>A0A2A2KB70</accession>
<keyword evidence="2" id="KW-1185">Reference proteome</keyword>
<evidence type="ECO:0000313" key="1">
    <source>
        <dbReference type="EMBL" id="PAV71256.1"/>
    </source>
</evidence>
<dbReference type="AlphaFoldDB" id="A0A2A2KB70"/>
<protein>
    <submittedName>
        <fullName evidence="1">Uncharacterized protein</fullName>
    </submittedName>
</protein>
<reference evidence="1 2" key="1">
    <citation type="journal article" date="2017" name="Curr. Biol.">
        <title>Genome architecture and evolution of a unichromosomal asexual nematode.</title>
        <authorList>
            <person name="Fradin H."/>
            <person name="Zegar C."/>
            <person name="Gutwein M."/>
            <person name="Lucas J."/>
            <person name="Kovtun M."/>
            <person name="Corcoran D."/>
            <person name="Baugh L.R."/>
            <person name="Kiontke K."/>
            <person name="Gunsalus K."/>
            <person name="Fitch D.H."/>
            <person name="Piano F."/>
        </authorList>
    </citation>
    <scope>NUCLEOTIDE SEQUENCE [LARGE SCALE GENOMIC DNA]</scope>
    <source>
        <strain evidence="1">PF1309</strain>
    </source>
</reference>
<proteinExistence type="predicted"/>